<evidence type="ECO:0000256" key="5">
    <source>
        <dbReference type="ARBA" id="ARBA00023136"/>
    </source>
</evidence>
<dbReference type="GO" id="GO:0016787">
    <property type="term" value="F:hydrolase activity"/>
    <property type="evidence" value="ECO:0007669"/>
    <property type="project" value="TreeGrafter"/>
</dbReference>
<name>A0A930UXA7_9ACTN</name>
<sequence>MPDLLPRRALAAYVAVAAADTWLAGRTPTTPVRTARWVTKPALMPLLALARPPRSTGAAVALAGSWAGDVALLAHDARPMPSLYRAGVGSFAVAHAGYLAAMSPQVSRERLGSRLVRGLALAGVVGGPAMGLSAARVDRGLGVAVAAYSLCVSGTAALGAATAGPGARWLAVGGATFLASDATLGTRDLLLAGRPAAGTRWMERIVMATYTAAQAMLAQGLRR</sequence>
<gene>
    <name evidence="6" type="ORF">ISG29_06805</name>
</gene>
<comment type="similarity">
    <text evidence="2">Belongs to the TMEM86 family.</text>
</comment>
<keyword evidence="7" id="KW-1185">Reference proteome</keyword>
<organism evidence="6 7">
    <name type="scientific">Nocardioides acrostichi</name>
    <dbReference type="NCBI Taxonomy" id="2784339"/>
    <lineage>
        <taxon>Bacteria</taxon>
        <taxon>Bacillati</taxon>
        <taxon>Actinomycetota</taxon>
        <taxon>Actinomycetes</taxon>
        <taxon>Propionibacteriales</taxon>
        <taxon>Nocardioidaceae</taxon>
        <taxon>Nocardioides</taxon>
    </lineage>
</organism>
<reference evidence="6" key="1">
    <citation type="submission" date="2020-11" db="EMBL/GenBank/DDBJ databases">
        <title>Nocardioides sp. CBS4Y-1, whole genome shotgun sequence.</title>
        <authorList>
            <person name="Tuo L."/>
        </authorList>
    </citation>
    <scope>NUCLEOTIDE SEQUENCE</scope>
    <source>
        <strain evidence="6">CBS4Y-1</strain>
    </source>
</reference>
<comment type="subcellular location">
    <subcellularLocation>
        <location evidence="1">Membrane</location>
        <topology evidence="1">Multi-pass membrane protein</topology>
    </subcellularLocation>
</comment>
<dbReference type="RefSeq" id="WP_194502613.1">
    <property type="nucleotide sequence ID" value="NZ_JADIVZ010000002.1"/>
</dbReference>
<proteinExistence type="inferred from homology"/>
<dbReference type="EMBL" id="JADIVZ010000002">
    <property type="protein sequence ID" value="MBF4161397.1"/>
    <property type="molecule type" value="Genomic_DNA"/>
</dbReference>
<keyword evidence="4" id="KW-1133">Transmembrane helix</keyword>
<dbReference type="PANTHER" id="PTHR31885">
    <property type="entry name" value="GH04784P"/>
    <property type="match status" value="1"/>
</dbReference>
<evidence type="ECO:0000313" key="7">
    <source>
        <dbReference type="Proteomes" id="UP000656804"/>
    </source>
</evidence>
<dbReference type="PANTHER" id="PTHR31885:SF6">
    <property type="entry name" value="GH04784P"/>
    <property type="match status" value="1"/>
</dbReference>
<evidence type="ECO:0000256" key="4">
    <source>
        <dbReference type="ARBA" id="ARBA00022989"/>
    </source>
</evidence>
<dbReference type="GO" id="GO:0016020">
    <property type="term" value="C:membrane"/>
    <property type="evidence" value="ECO:0007669"/>
    <property type="project" value="UniProtKB-SubCell"/>
</dbReference>
<accession>A0A930UXA7</accession>
<protein>
    <submittedName>
        <fullName evidence="6">Lysoplasmalogenase</fullName>
    </submittedName>
</protein>
<evidence type="ECO:0000256" key="3">
    <source>
        <dbReference type="ARBA" id="ARBA00022692"/>
    </source>
</evidence>
<dbReference type="Pfam" id="PF07947">
    <property type="entry name" value="YhhN"/>
    <property type="match status" value="1"/>
</dbReference>
<evidence type="ECO:0000256" key="2">
    <source>
        <dbReference type="ARBA" id="ARBA00007375"/>
    </source>
</evidence>
<evidence type="ECO:0000256" key="1">
    <source>
        <dbReference type="ARBA" id="ARBA00004141"/>
    </source>
</evidence>
<comment type="caution">
    <text evidence="6">The sequence shown here is derived from an EMBL/GenBank/DDBJ whole genome shotgun (WGS) entry which is preliminary data.</text>
</comment>
<dbReference type="AlphaFoldDB" id="A0A930UXA7"/>
<dbReference type="Proteomes" id="UP000656804">
    <property type="component" value="Unassembled WGS sequence"/>
</dbReference>
<dbReference type="InterPro" id="IPR012506">
    <property type="entry name" value="TMEM86B-like"/>
</dbReference>
<keyword evidence="3" id="KW-0812">Transmembrane</keyword>
<keyword evidence="5" id="KW-0472">Membrane</keyword>
<evidence type="ECO:0000313" key="6">
    <source>
        <dbReference type="EMBL" id="MBF4161397.1"/>
    </source>
</evidence>